<accession>A0ABT4VGG9</accession>
<dbReference type="NCBIfam" id="TIGR03026">
    <property type="entry name" value="NDP-sugDHase"/>
    <property type="match status" value="1"/>
</dbReference>
<evidence type="ECO:0000256" key="2">
    <source>
        <dbReference type="ARBA" id="ARBA00006601"/>
    </source>
</evidence>
<protein>
    <recommendedName>
        <fullName evidence="4 8">UDP-glucose 6-dehydrogenase</fullName>
        <ecNumber evidence="3 8">1.1.1.22</ecNumber>
    </recommendedName>
</protein>
<dbReference type="RefSeq" id="WP_271087309.1">
    <property type="nucleotide sequence ID" value="NZ_JAPJZH010000001.1"/>
</dbReference>
<proteinExistence type="inferred from homology"/>
<dbReference type="InterPro" id="IPR028357">
    <property type="entry name" value="UDPglc_DH_bac"/>
</dbReference>
<dbReference type="PIRSF" id="PIRSF000124">
    <property type="entry name" value="UDPglc_GDPman_dh"/>
    <property type="match status" value="1"/>
</dbReference>
<evidence type="ECO:0000256" key="4">
    <source>
        <dbReference type="ARBA" id="ARBA00015132"/>
    </source>
</evidence>
<dbReference type="SUPFAM" id="SSF51735">
    <property type="entry name" value="NAD(P)-binding Rossmann-fold domains"/>
    <property type="match status" value="1"/>
</dbReference>
<dbReference type="InterPro" id="IPR008927">
    <property type="entry name" value="6-PGluconate_DH-like_C_sf"/>
</dbReference>
<dbReference type="PANTHER" id="PTHR43750">
    <property type="entry name" value="UDP-GLUCOSE 6-DEHYDROGENASE TUAD"/>
    <property type="match status" value="1"/>
</dbReference>
<dbReference type="InterPro" id="IPR036291">
    <property type="entry name" value="NAD(P)-bd_dom_sf"/>
</dbReference>
<keyword evidence="6 8" id="KW-0520">NAD</keyword>
<dbReference type="PIRSF" id="PIRSF500134">
    <property type="entry name" value="UDPglc_DH_bac"/>
    <property type="match status" value="1"/>
</dbReference>
<gene>
    <name evidence="10" type="ORF">OOZ53_00465</name>
</gene>
<organism evidence="10 11">
    <name type="scientific">Hoeflea poritis</name>
    <dbReference type="NCBI Taxonomy" id="2993659"/>
    <lineage>
        <taxon>Bacteria</taxon>
        <taxon>Pseudomonadati</taxon>
        <taxon>Pseudomonadota</taxon>
        <taxon>Alphaproteobacteria</taxon>
        <taxon>Hyphomicrobiales</taxon>
        <taxon>Rhizobiaceae</taxon>
        <taxon>Hoeflea</taxon>
    </lineage>
</organism>
<comment type="caution">
    <text evidence="10">The sequence shown here is derived from an EMBL/GenBank/DDBJ whole genome shotgun (WGS) entry which is preliminary data.</text>
</comment>
<evidence type="ECO:0000259" key="9">
    <source>
        <dbReference type="SMART" id="SM00984"/>
    </source>
</evidence>
<dbReference type="InterPro" id="IPR017476">
    <property type="entry name" value="UDP-Glc/GDP-Man"/>
</dbReference>
<keyword evidence="11" id="KW-1185">Reference proteome</keyword>
<dbReference type="Pfam" id="PF00984">
    <property type="entry name" value="UDPG_MGDP_dh"/>
    <property type="match status" value="1"/>
</dbReference>
<comment type="pathway">
    <text evidence="1">Nucleotide-sugar biosynthesis; UDP-alpha-D-glucuronate biosynthesis; UDP-alpha-D-glucuronate from UDP-alpha-D-glucose: step 1/1.</text>
</comment>
<dbReference type="InterPro" id="IPR014026">
    <property type="entry name" value="UDP-Glc/GDP-Man_DH_dimer"/>
</dbReference>
<dbReference type="Gene3D" id="1.20.5.100">
    <property type="entry name" value="Cytochrome c1, transmembrane anchor, C-terminal"/>
    <property type="match status" value="1"/>
</dbReference>
<dbReference type="SUPFAM" id="SSF48179">
    <property type="entry name" value="6-phosphogluconate dehydrogenase C-terminal domain-like"/>
    <property type="match status" value="1"/>
</dbReference>
<dbReference type="SMART" id="SM00984">
    <property type="entry name" value="UDPG_MGDP_dh_C"/>
    <property type="match status" value="1"/>
</dbReference>
<evidence type="ECO:0000256" key="8">
    <source>
        <dbReference type="PIRNR" id="PIRNR000124"/>
    </source>
</evidence>
<sequence length="447" mass="48573">MIITIIGTGYVGLVTGVCLSEFGFDVTCVDNVPEKIALLKNNVSPIYEPGLEQMIRSNSEAGRLHFHGDVAQCVPESNVVFLAVGTPSAASGDEIDLTYVFSAVDDIAPHLSDGTVVIVKCTVVPGTCQTVKERIEKLRPDLDFSVVSNPEFLREGSAIQDFMRPDRVVLGIHDERGREVAEALYRPLKLQDTPISIASLSGAEMSKYASNAFLAMKVSFINGIADLCEKVDGSNIIEVSEIIGLDDRIGDKFLRAGPGFGGSCFPKDTRALAAFARKVGAPQELVETTIRANETRKDNMARRVLETIGDPAGKTVAVLGISFKPDTDDIRESPALPVVELLIENGVKVRAFDPKAMESAAELYPDVIWASDPYEAAIGAHAVVIMTEWNVLRALELDRLREAMAVPLMIDLRNIHRRKEPTRHGFTYLSIGRDRAKPAPAEVAAVD</sequence>
<reference evidence="10" key="1">
    <citation type="submission" date="2022-11" db="EMBL/GenBank/DDBJ databases">
        <title>Hoeflea poritis sp. nov., isolated from scleractinian coral Porites lutea.</title>
        <authorList>
            <person name="Zhang G."/>
            <person name="Wei Q."/>
            <person name="Cai L."/>
        </authorList>
    </citation>
    <scope>NUCLEOTIDE SEQUENCE</scope>
    <source>
        <strain evidence="10">E7-10</strain>
    </source>
</reference>
<keyword evidence="5 8" id="KW-0560">Oxidoreductase</keyword>
<dbReference type="PANTHER" id="PTHR43750:SF3">
    <property type="entry name" value="UDP-GLUCOSE 6-DEHYDROGENASE TUAD"/>
    <property type="match status" value="1"/>
</dbReference>
<dbReference type="InterPro" id="IPR014027">
    <property type="entry name" value="UDP-Glc/GDP-Man_DH_C"/>
</dbReference>
<dbReference type="EC" id="1.1.1.22" evidence="3 8"/>
<feature type="domain" description="UDP-glucose/GDP-mannose dehydrogenase C-terminal" evidence="9">
    <location>
        <begin position="317"/>
        <end position="418"/>
    </location>
</feature>
<dbReference type="SUPFAM" id="SSF52413">
    <property type="entry name" value="UDP-glucose/GDP-mannose dehydrogenase C-terminal domain"/>
    <property type="match status" value="1"/>
</dbReference>
<comment type="similarity">
    <text evidence="2 8">Belongs to the UDP-glucose/GDP-mannose dehydrogenase family.</text>
</comment>
<comment type="catalytic activity">
    <reaction evidence="7 8">
        <text>UDP-alpha-D-glucose + 2 NAD(+) + H2O = UDP-alpha-D-glucuronate + 2 NADH + 3 H(+)</text>
        <dbReference type="Rhea" id="RHEA:23596"/>
        <dbReference type="ChEBI" id="CHEBI:15377"/>
        <dbReference type="ChEBI" id="CHEBI:15378"/>
        <dbReference type="ChEBI" id="CHEBI:57540"/>
        <dbReference type="ChEBI" id="CHEBI:57945"/>
        <dbReference type="ChEBI" id="CHEBI:58052"/>
        <dbReference type="ChEBI" id="CHEBI:58885"/>
        <dbReference type="EC" id="1.1.1.22"/>
    </reaction>
</comment>
<dbReference type="InterPro" id="IPR001732">
    <property type="entry name" value="UDP-Glc/GDP-Man_DH_N"/>
</dbReference>
<evidence type="ECO:0000256" key="3">
    <source>
        <dbReference type="ARBA" id="ARBA00012954"/>
    </source>
</evidence>
<dbReference type="Gene3D" id="3.40.50.720">
    <property type="entry name" value="NAD(P)-binding Rossmann-like Domain"/>
    <property type="match status" value="2"/>
</dbReference>
<dbReference type="Pfam" id="PF03720">
    <property type="entry name" value="UDPG_MGDP_dh_C"/>
    <property type="match status" value="1"/>
</dbReference>
<evidence type="ECO:0000256" key="7">
    <source>
        <dbReference type="ARBA" id="ARBA00047473"/>
    </source>
</evidence>
<dbReference type="InterPro" id="IPR036220">
    <property type="entry name" value="UDP-Glc/GDP-Man_DH_C_sf"/>
</dbReference>
<evidence type="ECO:0000256" key="6">
    <source>
        <dbReference type="ARBA" id="ARBA00023027"/>
    </source>
</evidence>
<dbReference type="Pfam" id="PF03721">
    <property type="entry name" value="UDPG_MGDP_dh_N"/>
    <property type="match status" value="1"/>
</dbReference>
<dbReference type="Proteomes" id="UP001148313">
    <property type="component" value="Unassembled WGS sequence"/>
</dbReference>
<name>A0ABT4VGG9_9HYPH</name>
<evidence type="ECO:0000313" key="11">
    <source>
        <dbReference type="Proteomes" id="UP001148313"/>
    </source>
</evidence>
<evidence type="ECO:0000256" key="5">
    <source>
        <dbReference type="ARBA" id="ARBA00023002"/>
    </source>
</evidence>
<evidence type="ECO:0000313" key="10">
    <source>
        <dbReference type="EMBL" id="MDA4843799.1"/>
    </source>
</evidence>
<evidence type="ECO:0000256" key="1">
    <source>
        <dbReference type="ARBA" id="ARBA00004701"/>
    </source>
</evidence>
<dbReference type="EMBL" id="JAPJZH010000001">
    <property type="protein sequence ID" value="MDA4843799.1"/>
    <property type="molecule type" value="Genomic_DNA"/>
</dbReference>